<evidence type="ECO:0008006" key="4">
    <source>
        <dbReference type="Google" id="ProtNLM"/>
    </source>
</evidence>
<dbReference type="RefSeq" id="WP_168088637.1">
    <property type="nucleotide sequence ID" value="NZ_JAAVJC010000101.1"/>
</dbReference>
<name>A0ABX1CEP8_9ACTN</name>
<sequence length="651" mass="67123">MTTRPRDGGTGGPGPLDTERAEAAIVEHYRRLVRLAYVVLPPSLGRHRRVLTAHAVAQRALPREKSVAEEAAAVPRQRAASGPAADPGYALVRLRTLRGALDTGRPPRLAGRELGRLRRAQPVLPRVLGLRLRPTSGAGEALELEKALAGVSSSTRAAFALQRLEGMSREEARALLVAAGMSEPHAHGAVTSAARLPGAEEAEQAGAAAVPPPLEDPAVLHLHPTDLVRRRRRLRTAVAVAAAAVVGAGLLAVVPDRGPTGNPAALQALDPSLVVKARADSWESATRLDFTGWPARGALTDDNDLLRRALAVWADPDDSVRVSATPGTAAGPAAGPPQLLYAGEVGDARLVILHDGLRLVRYGEPLEGEGAVLDFARTDGADGSTSAVVLNRDADTTRYLTAPWVSTAAAHDLLTPGAEPRELAVDEEGVTGPVVNVFNRESCTTYPVVRFAGGEGADAADGAPAASVLADMGELLPARIGDAGDSPLEGPGSEVWARTACHLSSVNGEGVRSVTSTAFAAQELPGGAGTAQWVCTRAETWRGAGSRAMTQFQAPQPEGEPLAPGVVTARAEDTAACGERAPDVVGGILWRSDGDQWYLLAAGSEGITSLSAEGGVTGSVPGRVAALPATEGAEAELRGTRADGTAVEALG</sequence>
<feature type="transmembrane region" description="Helical" evidence="1">
    <location>
        <begin position="236"/>
        <end position="254"/>
    </location>
</feature>
<comment type="caution">
    <text evidence="2">The sequence shown here is derived from an EMBL/GenBank/DDBJ whole genome shotgun (WGS) entry which is preliminary data.</text>
</comment>
<dbReference type="Proteomes" id="UP000727056">
    <property type="component" value="Unassembled WGS sequence"/>
</dbReference>
<gene>
    <name evidence="2" type="ORF">HCN52_13205</name>
</gene>
<reference evidence="2 3" key="1">
    <citation type="submission" date="2020-03" db="EMBL/GenBank/DDBJ databases">
        <title>Draft genome of Streptomyces sp. ventii, isolated from the Axial Seamount in the Pacific Ocean, and resequencing of the two type strains Streptomyces lonarensis strain NCL 716 and Streptomyces bohaiensis strain 11A07.</title>
        <authorList>
            <person name="Loughran R.M."/>
            <person name="Pfannmuller K.M."/>
            <person name="Wasson B.J."/>
            <person name="Deadmond M.C."/>
            <person name="Paddock B.E."/>
            <person name="Koyack M.J."/>
            <person name="Gallegos D.A."/>
            <person name="Mitchell E.A."/>
            <person name="Ushijima B."/>
            <person name="Saw J.H."/>
            <person name="Mcphail K.L."/>
            <person name="Videau P."/>
        </authorList>
    </citation>
    <scope>NUCLEOTIDE SEQUENCE [LARGE SCALE GENOMIC DNA]</scope>
    <source>
        <strain evidence="2 3">11A07</strain>
    </source>
</reference>
<organism evidence="2 3">
    <name type="scientific">Streptomyces bohaiensis</name>
    <dbReference type="NCBI Taxonomy" id="1431344"/>
    <lineage>
        <taxon>Bacteria</taxon>
        <taxon>Bacillati</taxon>
        <taxon>Actinomycetota</taxon>
        <taxon>Actinomycetes</taxon>
        <taxon>Kitasatosporales</taxon>
        <taxon>Streptomycetaceae</taxon>
        <taxon>Streptomyces</taxon>
    </lineage>
</organism>
<keyword evidence="1" id="KW-0812">Transmembrane</keyword>
<keyword evidence="1" id="KW-1133">Transmembrane helix</keyword>
<proteinExistence type="predicted"/>
<evidence type="ECO:0000313" key="3">
    <source>
        <dbReference type="Proteomes" id="UP000727056"/>
    </source>
</evidence>
<protein>
    <recommendedName>
        <fullName evidence="4">DNA-directed RNA polymerase specialized sigma24 family protein</fullName>
    </recommendedName>
</protein>
<evidence type="ECO:0000313" key="2">
    <source>
        <dbReference type="EMBL" id="NJQ15882.1"/>
    </source>
</evidence>
<dbReference type="EMBL" id="JAAVJC010000101">
    <property type="protein sequence ID" value="NJQ15882.1"/>
    <property type="molecule type" value="Genomic_DNA"/>
</dbReference>
<keyword evidence="3" id="KW-1185">Reference proteome</keyword>
<evidence type="ECO:0000256" key="1">
    <source>
        <dbReference type="SAM" id="Phobius"/>
    </source>
</evidence>
<accession>A0ABX1CEP8</accession>
<keyword evidence="1" id="KW-0472">Membrane</keyword>